<comment type="caution">
    <text evidence="1">The sequence shown here is derived from an EMBL/GenBank/DDBJ whole genome shotgun (WGS) entry which is preliminary data.</text>
</comment>
<protein>
    <submittedName>
        <fullName evidence="1">Uncharacterized protein</fullName>
    </submittedName>
</protein>
<name>A0AAP2USY3_CLOIN</name>
<evidence type="ECO:0000313" key="2">
    <source>
        <dbReference type="Proteomes" id="UP001203972"/>
    </source>
</evidence>
<accession>A0AAP2USY3</accession>
<dbReference type="AlphaFoldDB" id="A0AAP2USY3"/>
<organism evidence="1 2">
    <name type="scientific">Clostridium innocuum</name>
    <dbReference type="NCBI Taxonomy" id="1522"/>
    <lineage>
        <taxon>Bacteria</taxon>
        <taxon>Bacillati</taxon>
        <taxon>Bacillota</taxon>
        <taxon>Clostridia</taxon>
        <taxon>Eubacteriales</taxon>
        <taxon>Clostridiaceae</taxon>
        <taxon>Clostridium</taxon>
    </lineage>
</organism>
<evidence type="ECO:0000313" key="1">
    <source>
        <dbReference type="EMBL" id="MCR0235400.1"/>
    </source>
</evidence>
<dbReference type="EMBL" id="JAKTMA010000065">
    <property type="protein sequence ID" value="MCR0235400.1"/>
    <property type="molecule type" value="Genomic_DNA"/>
</dbReference>
<proteinExistence type="predicted"/>
<gene>
    <name evidence="1" type="ORF">MKC95_21785</name>
</gene>
<sequence>MKKMENLVEDNGICDCHYLLTMRLALQKEVDSPFGINSIYDLGDWCAPWWRKPVSYADLDAFFESNGCGWLRQSIGIGSWRGDAGEDEKAARIIRASLEQHGLTLERARARYGKRRVSEARKWAETVAFFATGCSFLDIAEVVDRSVAQVSKEIYDTWCEDYYIGCVDNICKLAFDGYLVREQGLDEDGVEPGEVIVLEEYMDGETQELRSLGTSDVHGV</sequence>
<reference evidence="1" key="1">
    <citation type="journal article" date="2022" name="Clin. Infect. Dis.">
        <title>Association between Clostridium innocuum and antibiotic-associated diarrhea in adults and children: A cross-sectional study and comparative genomics analysis.</title>
        <authorList>
            <person name="Cherny K.E."/>
            <person name="Muscat E.B."/>
            <person name="Balaji A."/>
            <person name="Mukherjee J."/>
            <person name="Ozer E.A."/>
            <person name="Angarone M.P."/>
            <person name="Hauser A.R."/>
            <person name="Sichel J.S."/>
            <person name="Amponsah E."/>
            <person name="Kociolek L.K."/>
        </authorList>
    </citation>
    <scope>NUCLEOTIDE SEQUENCE</scope>
    <source>
        <strain evidence="1">NU1-AC-029v</strain>
    </source>
</reference>
<dbReference type="Proteomes" id="UP001203972">
    <property type="component" value="Unassembled WGS sequence"/>
</dbReference>